<dbReference type="PROSITE" id="PS51257">
    <property type="entry name" value="PROKAR_LIPOPROTEIN"/>
    <property type="match status" value="1"/>
</dbReference>
<evidence type="ECO:0000259" key="6">
    <source>
        <dbReference type="Pfam" id="PF00082"/>
    </source>
</evidence>
<dbReference type="InterPro" id="IPR000209">
    <property type="entry name" value="Peptidase_S8/S53_dom"/>
</dbReference>
<dbReference type="GO" id="GO:0004252">
    <property type="term" value="F:serine-type endopeptidase activity"/>
    <property type="evidence" value="ECO:0007669"/>
    <property type="project" value="UniProtKB-UniRule"/>
</dbReference>
<gene>
    <name evidence="7" type="ORF">DXN04_19360</name>
</gene>
<dbReference type="GO" id="GO:0006508">
    <property type="term" value="P:proteolysis"/>
    <property type="evidence" value="ECO:0007669"/>
    <property type="project" value="UniProtKB-KW"/>
</dbReference>
<keyword evidence="4 5" id="KW-0720">Serine protease</keyword>
<evidence type="ECO:0000256" key="5">
    <source>
        <dbReference type="PROSITE-ProRule" id="PRU01240"/>
    </source>
</evidence>
<evidence type="ECO:0000256" key="3">
    <source>
        <dbReference type="ARBA" id="ARBA00022801"/>
    </source>
</evidence>
<evidence type="ECO:0000256" key="4">
    <source>
        <dbReference type="ARBA" id="ARBA00022825"/>
    </source>
</evidence>
<protein>
    <submittedName>
        <fullName evidence="7">Serine protease</fullName>
    </submittedName>
</protein>
<dbReference type="InterPro" id="IPR036852">
    <property type="entry name" value="Peptidase_S8/S53_dom_sf"/>
</dbReference>
<comment type="similarity">
    <text evidence="1 5">Belongs to the peptidase S8 family.</text>
</comment>
<evidence type="ECO:0000313" key="7">
    <source>
        <dbReference type="EMBL" id="RFM33191.1"/>
    </source>
</evidence>
<evidence type="ECO:0000256" key="1">
    <source>
        <dbReference type="ARBA" id="ARBA00011073"/>
    </source>
</evidence>
<dbReference type="PROSITE" id="PS51892">
    <property type="entry name" value="SUBTILASE"/>
    <property type="match status" value="1"/>
</dbReference>
<dbReference type="InterPro" id="IPR050131">
    <property type="entry name" value="Peptidase_S8_subtilisin-like"/>
</dbReference>
<comment type="caution">
    <text evidence="7">The sequence shown here is derived from an EMBL/GenBank/DDBJ whole genome shotgun (WGS) entry which is preliminary data.</text>
</comment>
<dbReference type="Gene3D" id="3.40.50.200">
    <property type="entry name" value="Peptidase S8/S53 domain"/>
    <property type="match status" value="1"/>
</dbReference>
<dbReference type="RefSeq" id="WP_116855042.1">
    <property type="nucleotide sequence ID" value="NZ_QTJV01000007.1"/>
</dbReference>
<dbReference type="PANTHER" id="PTHR43806">
    <property type="entry name" value="PEPTIDASE S8"/>
    <property type="match status" value="1"/>
</dbReference>
<evidence type="ECO:0000256" key="2">
    <source>
        <dbReference type="ARBA" id="ARBA00022670"/>
    </source>
</evidence>
<dbReference type="PRINTS" id="PR00723">
    <property type="entry name" value="SUBTILISIN"/>
</dbReference>
<keyword evidence="3 5" id="KW-0378">Hydrolase</keyword>
<organism evidence="7 8">
    <name type="scientific">Chitinophaga silvisoli</name>
    <dbReference type="NCBI Taxonomy" id="2291814"/>
    <lineage>
        <taxon>Bacteria</taxon>
        <taxon>Pseudomonadati</taxon>
        <taxon>Bacteroidota</taxon>
        <taxon>Chitinophagia</taxon>
        <taxon>Chitinophagales</taxon>
        <taxon>Chitinophagaceae</taxon>
        <taxon>Chitinophaga</taxon>
    </lineage>
</organism>
<dbReference type="OrthoDB" id="9798386at2"/>
<keyword evidence="8" id="KW-1185">Reference proteome</keyword>
<keyword evidence="2 5" id="KW-0645">Protease</keyword>
<proteinExistence type="inferred from homology"/>
<name>A0A3E1NZ25_9BACT</name>
<dbReference type="AlphaFoldDB" id="A0A3E1NZ25"/>
<evidence type="ECO:0000313" key="8">
    <source>
        <dbReference type="Proteomes" id="UP000261174"/>
    </source>
</evidence>
<feature type="active site" description="Charge relay system" evidence="5">
    <location>
        <position position="247"/>
    </location>
</feature>
<dbReference type="Pfam" id="PF00082">
    <property type="entry name" value="Peptidase_S8"/>
    <property type="match status" value="1"/>
</dbReference>
<reference evidence="7 8" key="1">
    <citation type="submission" date="2018-08" db="EMBL/GenBank/DDBJ databases">
        <title>Chitinophaga sp. K20C18050901, a novel bacterium isolated from forest soil.</title>
        <authorList>
            <person name="Wang C."/>
        </authorList>
    </citation>
    <scope>NUCLEOTIDE SEQUENCE [LARGE SCALE GENOMIC DNA]</scope>
    <source>
        <strain evidence="7 8">K20C18050901</strain>
    </source>
</reference>
<dbReference type="InterPro" id="IPR015500">
    <property type="entry name" value="Peptidase_S8_subtilisin-rel"/>
</dbReference>
<sequence length="474" mass="50201">MKPIYPILCLMALTACSRKDSLPIITNSNPDTIIPRSAINDFIEERLREEDHFDWAMANDSMVWSALIQSDSVLSIGYTSGEKEKVLQVVQANEGALIYPFKEGKLPFVNLKVGNFATIKALRAAAFVRYADPIGYGAYSGENARPASSLLNFGCGSNTAQTTLAAGTDYVAITPAAKQSWNYTYHHIPEAWQLSTGANIKVMIIDTGISDAQENLGSAFNQGYSSGRTITRAVTYSGGSLNDDCGHGTSMAGTLAGPRGTDGNTAGIAYNCNLLMVHAAENVVILSSKSVNGVTDAYVLGGDDPEVKIISMSLGTIFSYGQIKDAIAYADSKQKLMFCAAGTSFSFFAGFVGVIFPANQPQVHAVTGVKDNLTTRCDDCHVGSKVDFTIVMEKAGTGLHPLSIAMSGDVPSTVGGSSVATASCAGIAALIWSKHPEYPRDSIISKMRRAASYPVNRNSSFGWGVVNAAAALSL</sequence>
<dbReference type="CDD" id="cd00306">
    <property type="entry name" value="Peptidases_S8_S53"/>
    <property type="match status" value="1"/>
</dbReference>
<dbReference type="SUPFAM" id="SSF52743">
    <property type="entry name" value="Subtilisin-like"/>
    <property type="match status" value="1"/>
</dbReference>
<dbReference type="PANTHER" id="PTHR43806:SF11">
    <property type="entry name" value="CEREVISIN-RELATED"/>
    <property type="match status" value="1"/>
</dbReference>
<feature type="domain" description="Peptidase S8/S53" evidence="6">
    <location>
        <begin position="197"/>
        <end position="464"/>
    </location>
</feature>
<feature type="active site" description="Charge relay system" evidence="5">
    <location>
        <position position="206"/>
    </location>
</feature>
<dbReference type="EMBL" id="QTJV01000007">
    <property type="protein sequence ID" value="RFM33191.1"/>
    <property type="molecule type" value="Genomic_DNA"/>
</dbReference>
<dbReference type="Proteomes" id="UP000261174">
    <property type="component" value="Unassembled WGS sequence"/>
</dbReference>
<feature type="active site" description="Charge relay system" evidence="5">
    <location>
        <position position="418"/>
    </location>
</feature>
<accession>A0A3E1NZ25</accession>